<gene>
    <name evidence="10" type="ORF">SAMN06265222_11544</name>
</gene>
<keyword evidence="2" id="KW-0813">Transport</keyword>
<dbReference type="PANTHER" id="PTHR33281:SF19">
    <property type="entry name" value="VOLTAGE-DEPENDENT ANION CHANNEL-FORMING PROTEIN YNEE"/>
    <property type="match status" value="1"/>
</dbReference>
<evidence type="ECO:0000256" key="4">
    <source>
        <dbReference type="ARBA" id="ARBA00022692"/>
    </source>
</evidence>
<comment type="subcellular location">
    <subcellularLocation>
        <location evidence="1">Cell membrane</location>
        <topology evidence="1">Multi-pass membrane protein</topology>
    </subcellularLocation>
</comment>
<accession>A0ABY1QJ39</accession>
<dbReference type="RefSeq" id="WP_283434580.1">
    <property type="nucleotide sequence ID" value="NZ_FXUG01000015.1"/>
</dbReference>
<dbReference type="EMBL" id="FXUG01000015">
    <property type="protein sequence ID" value="SMP72300.1"/>
    <property type="molecule type" value="Genomic_DNA"/>
</dbReference>
<keyword evidence="6" id="KW-0406">Ion transport</keyword>
<name>A0ABY1QJ39_9BACT</name>
<evidence type="ECO:0000313" key="11">
    <source>
        <dbReference type="Proteomes" id="UP001158067"/>
    </source>
</evidence>
<comment type="caution">
    <text evidence="10">The sequence shown here is derived from an EMBL/GenBank/DDBJ whole genome shotgun (WGS) entry which is preliminary data.</text>
</comment>
<keyword evidence="11" id="KW-1185">Reference proteome</keyword>
<protein>
    <submittedName>
        <fullName evidence="10">Membrane protein</fullName>
    </submittedName>
</protein>
<keyword evidence="7 9" id="KW-0472">Membrane</keyword>
<proteinExistence type="inferred from homology"/>
<sequence length="302" mass="34655">MITDTSRTTWRMVGELWWPMLPIIGYVLVVSWVDLAYHLEVYEFPISILGVLGTLIGLLLAFRTNSSYDRWWEARTLWGAIVNDSRTWTRQLVTFTSGREESADSWSAVRQMSLRQAAWCYALSRNLRGQDPLVGMEGLVNSYELERYRDAQNVPNEILHRQGLELRELKAQGEIELYEFVELERTLMRLTNSMGGCERIKNTPFPALYSRMVHGLIYGFVIFLPFGLVRVPTPGLIFISLALSFGFLLVDHVAIYLQDPFSSRPSDTPTLALSRTIEINIRQMLGETQLPEKIEPINGVLY</sequence>
<feature type="transmembrane region" description="Helical" evidence="9">
    <location>
        <begin position="235"/>
        <end position="257"/>
    </location>
</feature>
<dbReference type="InterPro" id="IPR044669">
    <property type="entry name" value="YneE/VCCN1/2-like"/>
</dbReference>
<evidence type="ECO:0000256" key="2">
    <source>
        <dbReference type="ARBA" id="ARBA00022448"/>
    </source>
</evidence>
<feature type="transmembrane region" description="Helical" evidence="9">
    <location>
        <begin position="44"/>
        <end position="62"/>
    </location>
</feature>
<evidence type="ECO:0000256" key="9">
    <source>
        <dbReference type="SAM" id="Phobius"/>
    </source>
</evidence>
<keyword evidence="3" id="KW-1003">Cell membrane</keyword>
<comment type="similarity">
    <text evidence="8">Belongs to the anion channel-forming bestrophin (TC 1.A.46) family.</text>
</comment>
<evidence type="ECO:0000256" key="7">
    <source>
        <dbReference type="ARBA" id="ARBA00023136"/>
    </source>
</evidence>
<evidence type="ECO:0000256" key="8">
    <source>
        <dbReference type="ARBA" id="ARBA00034708"/>
    </source>
</evidence>
<dbReference type="Pfam" id="PF25539">
    <property type="entry name" value="Bestrophin_2"/>
    <property type="match status" value="1"/>
</dbReference>
<evidence type="ECO:0000313" key="10">
    <source>
        <dbReference type="EMBL" id="SMP72300.1"/>
    </source>
</evidence>
<evidence type="ECO:0000256" key="3">
    <source>
        <dbReference type="ARBA" id="ARBA00022475"/>
    </source>
</evidence>
<reference evidence="10 11" key="1">
    <citation type="submission" date="2017-05" db="EMBL/GenBank/DDBJ databases">
        <authorList>
            <person name="Varghese N."/>
            <person name="Submissions S."/>
        </authorList>
    </citation>
    <scope>NUCLEOTIDE SEQUENCE [LARGE SCALE GENOMIC DNA]</scope>
    <source>
        <strain evidence="10 11">DSM 25457</strain>
    </source>
</reference>
<feature type="transmembrane region" description="Helical" evidence="9">
    <location>
        <begin position="16"/>
        <end position="38"/>
    </location>
</feature>
<dbReference type="Proteomes" id="UP001158067">
    <property type="component" value="Unassembled WGS sequence"/>
</dbReference>
<evidence type="ECO:0000256" key="6">
    <source>
        <dbReference type="ARBA" id="ARBA00023065"/>
    </source>
</evidence>
<keyword evidence="5 9" id="KW-1133">Transmembrane helix</keyword>
<organism evidence="10 11">
    <name type="scientific">Neorhodopirellula lusitana</name>
    <dbReference type="NCBI Taxonomy" id="445327"/>
    <lineage>
        <taxon>Bacteria</taxon>
        <taxon>Pseudomonadati</taxon>
        <taxon>Planctomycetota</taxon>
        <taxon>Planctomycetia</taxon>
        <taxon>Pirellulales</taxon>
        <taxon>Pirellulaceae</taxon>
        <taxon>Neorhodopirellula</taxon>
    </lineage>
</organism>
<evidence type="ECO:0000256" key="5">
    <source>
        <dbReference type="ARBA" id="ARBA00022989"/>
    </source>
</evidence>
<keyword evidence="4 9" id="KW-0812">Transmembrane</keyword>
<feature type="transmembrane region" description="Helical" evidence="9">
    <location>
        <begin position="208"/>
        <end position="229"/>
    </location>
</feature>
<evidence type="ECO:0000256" key="1">
    <source>
        <dbReference type="ARBA" id="ARBA00004651"/>
    </source>
</evidence>
<dbReference type="PANTHER" id="PTHR33281">
    <property type="entry name" value="UPF0187 PROTEIN YNEE"/>
    <property type="match status" value="1"/>
</dbReference>